<evidence type="ECO:0000256" key="3">
    <source>
        <dbReference type="ARBA" id="ARBA00012640"/>
    </source>
</evidence>
<evidence type="ECO:0000256" key="5">
    <source>
        <dbReference type="ARBA" id="ARBA00022723"/>
    </source>
</evidence>
<proteinExistence type="predicted"/>
<accession>A0A1F2PB11</accession>
<dbReference type="EMBL" id="LYOS01000002">
    <property type="protein sequence ID" value="OFV68102.1"/>
    <property type="molecule type" value="Genomic_DNA"/>
</dbReference>
<comment type="pathway">
    <text evidence="2">Amino-acid biosynthesis; L-serine biosynthesis; L-serine from 3-phospho-D-glycerate: step 3/3.</text>
</comment>
<reference evidence="9" key="1">
    <citation type="submission" date="2016-05" db="EMBL/GenBank/DDBJ databases">
        <title>Microbial consortia oxidize butane by reversing methanogenesis.</title>
        <authorList>
            <person name="Laso-Perez R."/>
            <person name="Richter M."/>
            <person name="Wegener G."/>
            <person name="Musat F."/>
        </authorList>
    </citation>
    <scope>NUCLEOTIDE SEQUENCE [LARGE SCALE GENOMIC DNA]</scope>
    <source>
        <strain evidence="9">BOX2</strain>
    </source>
</reference>
<dbReference type="GO" id="GO:0000287">
    <property type="term" value="F:magnesium ion binding"/>
    <property type="evidence" value="ECO:0007669"/>
    <property type="project" value="TreeGrafter"/>
</dbReference>
<name>A0A1F2PB11_9EURY</name>
<comment type="caution">
    <text evidence="9">The sequence shown here is derived from an EMBL/GenBank/DDBJ whole genome shotgun (WGS) entry which is preliminary data.</text>
</comment>
<dbReference type="PANTHER" id="PTHR43344:SF2">
    <property type="entry name" value="PHOSPHOSERINE PHOSPHATASE"/>
    <property type="match status" value="1"/>
</dbReference>
<dbReference type="InterPro" id="IPR036412">
    <property type="entry name" value="HAD-like_sf"/>
</dbReference>
<sequence>MVAYDLEGVLVDEESIWVKLSRAFGTDGLDPALKDDYLAGKISYKEWSDHVVSRWKGKEVSVIDEFVRRSQLMPGAKETTSILREAGIKQVIITNSISHLAYDVGERLGIEPHFIRSNILATENGKLTGEIEFYLAWEDKLRLLNYFASMMGLSLDEVAAVGDGINDIQILEAAGLGIAFNPVESRVIEASDLVIREKNLREIVGWIIGRT</sequence>
<dbReference type="AlphaFoldDB" id="A0A1F2PB11"/>
<dbReference type="Gene3D" id="3.40.50.1000">
    <property type="entry name" value="HAD superfamily/HAD-like"/>
    <property type="match status" value="1"/>
</dbReference>
<dbReference type="GO" id="GO:0036424">
    <property type="term" value="F:L-phosphoserine phosphatase activity"/>
    <property type="evidence" value="ECO:0007669"/>
    <property type="project" value="TreeGrafter"/>
</dbReference>
<keyword evidence="8" id="KW-0718">Serine biosynthesis</keyword>
<keyword evidence="10" id="KW-1185">Reference proteome</keyword>
<dbReference type="Pfam" id="PF00702">
    <property type="entry name" value="Hydrolase"/>
    <property type="match status" value="1"/>
</dbReference>
<evidence type="ECO:0000313" key="10">
    <source>
        <dbReference type="Proteomes" id="UP000186940"/>
    </source>
</evidence>
<dbReference type="GO" id="GO:0005737">
    <property type="term" value="C:cytoplasm"/>
    <property type="evidence" value="ECO:0007669"/>
    <property type="project" value="TreeGrafter"/>
</dbReference>
<keyword evidence="4" id="KW-0028">Amino-acid biosynthesis</keyword>
<organism evidence="9 10">
    <name type="scientific">Candidatus Syntropharchaeum caldarium</name>
    <dbReference type="NCBI Taxonomy" id="1838285"/>
    <lineage>
        <taxon>Archaea</taxon>
        <taxon>Methanobacteriati</taxon>
        <taxon>Methanobacteriota</taxon>
        <taxon>Stenosarchaea group</taxon>
        <taxon>Methanomicrobia</taxon>
        <taxon>Methanosarcinales</taxon>
        <taxon>ANME-2 cluster</taxon>
        <taxon>Candidatus Syntropharchaeum</taxon>
    </lineage>
</organism>
<keyword evidence="7" id="KW-0460">Magnesium</keyword>
<gene>
    <name evidence="9" type="ORF">SCAL_000742</name>
</gene>
<dbReference type="InterPro" id="IPR050582">
    <property type="entry name" value="HAD-like_SerB"/>
</dbReference>
<dbReference type="Proteomes" id="UP000186940">
    <property type="component" value="Unassembled WGS sequence"/>
</dbReference>
<protein>
    <recommendedName>
        <fullName evidence="3">phosphoserine phosphatase</fullName>
        <ecNumber evidence="3">3.1.3.3</ecNumber>
    </recommendedName>
</protein>
<evidence type="ECO:0000256" key="7">
    <source>
        <dbReference type="ARBA" id="ARBA00022842"/>
    </source>
</evidence>
<dbReference type="STRING" id="1838285.SCAL_000742"/>
<dbReference type="GO" id="GO:0006564">
    <property type="term" value="P:L-serine biosynthetic process"/>
    <property type="evidence" value="ECO:0007669"/>
    <property type="project" value="UniProtKB-KW"/>
</dbReference>
<evidence type="ECO:0000256" key="1">
    <source>
        <dbReference type="ARBA" id="ARBA00001946"/>
    </source>
</evidence>
<comment type="cofactor">
    <cofactor evidence="1">
        <name>Mg(2+)</name>
        <dbReference type="ChEBI" id="CHEBI:18420"/>
    </cofactor>
</comment>
<dbReference type="PRINTS" id="PR00119">
    <property type="entry name" value="CATATPASE"/>
</dbReference>
<dbReference type="NCBIfam" id="TIGR01488">
    <property type="entry name" value="HAD-SF-IB"/>
    <property type="match status" value="1"/>
</dbReference>
<evidence type="ECO:0000256" key="2">
    <source>
        <dbReference type="ARBA" id="ARBA00005135"/>
    </source>
</evidence>
<dbReference type="EC" id="3.1.3.3" evidence="3"/>
<evidence type="ECO:0000256" key="6">
    <source>
        <dbReference type="ARBA" id="ARBA00022801"/>
    </source>
</evidence>
<evidence type="ECO:0000256" key="8">
    <source>
        <dbReference type="ARBA" id="ARBA00023299"/>
    </source>
</evidence>
<evidence type="ECO:0000313" key="9">
    <source>
        <dbReference type="EMBL" id="OFV68102.1"/>
    </source>
</evidence>
<keyword evidence="5" id="KW-0479">Metal-binding</keyword>
<dbReference type="InterPro" id="IPR023214">
    <property type="entry name" value="HAD_sf"/>
</dbReference>
<dbReference type="PANTHER" id="PTHR43344">
    <property type="entry name" value="PHOSPHOSERINE PHOSPHATASE"/>
    <property type="match status" value="1"/>
</dbReference>
<keyword evidence="6" id="KW-0378">Hydrolase</keyword>
<dbReference type="SUPFAM" id="SSF56784">
    <property type="entry name" value="HAD-like"/>
    <property type="match status" value="1"/>
</dbReference>
<evidence type="ECO:0000256" key="4">
    <source>
        <dbReference type="ARBA" id="ARBA00022605"/>
    </source>
</evidence>